<evidence type="ECO:0000259" key="8">
    <source>
        <dbReference type="Pfam" id="PF12704"/>
    </source>
</evidence>
<feature type="transmembrane region" description="Helical" evidence="6">
    <location>
        <begin position="275"/>
        <end position="297"/>
    </location>
</feature>
<gene>
    <name evidence="9" type="ORF">ASZ90_003790</name>
</gene>
<keyword evidence="4 6" id="KW-1133">Transmembrane helix</keyword>
<dbReference type="EMBL" id="LNQE01000475">
    <property type="protein sequence ID" value="KUG26367.1"/>
    <property type="molecule type" value="Genomic_DNA"/>
</dbReference>
<evidence type="ECO:0000256" key="3">
    <source>
        <dbReference type="ARBA" id="ARBA00022692"/>
    </source>
</evidence>
<evidence type="ECO:0000313" key="9">
    <source>
        <dbReference type="EMBL" id="KUG26367.1"/>
    </source>
</evidence>
<dbReference type="AlphaFoldDB" id="A0A0W8FZP0"/>
<reference evidence="9" key="1">
    <citation type="journal article" date="2015" name="Proc. Natl. Acad. Sci. U.S.A.">
        <title>Networks of energetic and metabolic interactions define dynamics in microbial communities.</title>
        <authorList>
            <person name="Embree M."/>
            <person name="Liu J.K."/>
            <person name="Al-Bassam M.M."/>
            <person name="Zengler K."/>
        </authorList>
    </citation>
    <scope>NUCLEOTIDE SEQUENCE</scope>
</reference>
<feature type="transmembrane region" description="Helical" evidence="6">
    <location>
        <begin position="317"/>
        <end position="345"/>
    </location>
</feature>
<evidence type="ECO:0000256" key="5">
    <source>
        <dbReference type="ARBA" id="ARBA00023136"/>
    </source>
</evidence>
<accession>A0A0W8FZP0</accession>
<comment type="subcellular location">
    <subcellularLocation>
        <location evidence="1">Cell membrane</location>
        <topology evidence="1">Multi-pass membrane protein</topology>
    </subcellularLocation>
</comment>
<proteinExistence type="predicted"/>
<sequence length="407" mass="44929">MPVSIFIAKKYISNKQSSKFLSLVSIISVLGIAIGTAVLIISLTILNGFEEIVAQKIINFNSHIKITAFGNRNLPDSDIIESEIIQKIGNDFHSSSKFISKLGIIKSRTVSEGVTILGIDTATDNTNIKEYIVDGNYELNSDKMKQIILGKKLSEKINAAVNDKITIFSLRKDELPDADNPPAIEQFIITGIFESGMAEYDDLNVYLSLNNAKELFETQNSISGYNIRLNNVNSIDSTANALQDLLGYPYYVRTIFQVHQNIFTWLDLQKEPIPIILGLIIVVAIFNIVGTMLMIVLERTSSIGVLKAIGFTKKKILQIFFVQGIFLGVLGIAIGCILAFVLSYLQLQFELITLPGSIYFISTVPISIDLENYLIVAGIGLALSLLASLIPSYIASRMNIISSIRFN</sequence>
<organism evidence="9">
    <name type="scientific">hydrocarbon metagenome</name>
    <dbReference type="NCBI Taxonomy" id="938273"/>
    <lineage>
        <taxon>unclassified sequences</taxon>
        <taxon>metagenomes</taxon>
        <taxon>ecological metagenomes</taxon>
    </lineage>
</organism>
<evidence type="ECO:0000259" key="7">
    <source>
        <dbReference type="Pfam" id="PF02687"/>
    </source>
</evidence>
<dbReference type="Pfam" id="PF02687">
    <property type="entry name" value="FtsX"/>
    <property type="match status" value="1"/>
</dbReference>
<feature type="transmembrane region" description="Helical" evidence="6">
    <location>
        <begin position="20"/>
        <end position="46"/>
    </location>
</feature>
<comment type="caution">
    <text evidence="9">The sequence shown here is derived from an EMBL/GenBank/DDBJ whole genome shotgun (WGS) entry which is preliminary data.</text>
</comment>
<protein>
    <recommendedName>
        <fullName evidence="10">Lipoprotein releasing system transmembrane protein lole</fullName>
    </recommendedName>
</protein>
<keyword evidence="3 6" id="KW-0812">Transmembrane</keyword>
<dbReference type="PANTHER" id="PTHR30489">
    <property type="entry name" value="LIPOPROTEIN-RELEASING SYSTEM TRANSMEMBRANE PROTEIN LOLE"/>
    <property type="match status" value="1"/>
</dbReference>
<keyword evidence="2" id="KW-1003">Cell membrane</keyword>
<dbReference type="GO" id="GO:0098797">
    <property type="term" value="C:plasma membrane protein complex"/>
    <property type="evidence" value="ECO:0007669"/>
    <property type="project" value="TreeGrafter"/>
</dbReference>
<feature type="transmembrane region" description="Helical" evidence="6">
    <location>
        <begin position="373"/>
        <end position="395"/>
    </location>
</feature>
<name>A0A0W8FZP0_9ZZZZ</name>
<dbReference type="GO" id="GO:0044874">
    <property type="term" value="P:lipoprotein localization to outer membrane"/>
    <property type="evidence" value="ECO:0007669"/>
    <property type="project" value="TreeGrafter"/>
</dbReference>
<keyword evidence="5 6" id="KW-0472">Membrane</keyword>
<feature type="domain" description="MacB-like periplasmic core" evidence="8">
    <location>
        <begin position="25"/>
        <end position="244"/>
    </location>
</feature>
<dbReference type="InterPro" id="IPR025857">
    <property type="entry name" value="MacB_PCD"/>
</dbReference>
<dbReference type="InterPro" id="IPR003838">
    <property type="entry name" value="ABC3_permease_C"/>
</dbReference>
<evidence type="ECO:0000256" key="1">
    <source>
        <dbReference type="ARBA" id="ARBA00004651"/>
    </source>
</evidence>
<dbReference type="PANTHER" id="PTHR30489:SF0">
    <property type="entry name" value="LIPOPROTEIN-RELEASING SYSTEM TRANSMEMBRANE PROTEIN LOLE"/>
    <property type="match status" value="1"/>
</dbReference>
<feature type="domain" description="ABC3 transporter permease C-terminal" evidence="7">
    <location>
        <begin position="275"/>
        <end position="400"/>
    </location>
</feature>
<evidence type="ECO:0000256" key="4">
    <source>
        <dbReference type="ARBA" id="ARBA00022989"/>
    </source>
</evidence>
<dbReference type="InterPro" id="IPR051447">
    <property type="entry name" value="Lipoprotein-release_system"/>
</dbReference>
<evidence type="ECO:0000256" key="6">
    <source>
        <dbReference type="SAM" id="Phobius"/>
    </source>
</evidence>
<evidence type="ECO:0000256" key="2">
    <source>
        <dbReference type="ARBA" id="ARBA00022475"/>
    </source>
</evidence>
<dbReference type="Pfam" id="PF12704">
    <property type="entry name" value="MacB_PCD"/>
    <property type="match status" value="1"/>
</dbReference>
<evidence type="ECO:0008006" key="10">
    <source>
        <dbReference type="Google" id="ProtNLM"/>
    </source>
</evidence>